<proteinExistence type="predicted"/>
<keyword evidence="3" id="KW-1185">Reference proteome</keyword>
<sequence length="398" mass="42150">MGSRHLVGDHGAGAFRCSGGDVGDDSVAVVGRVGSAGDDAGLVGVVLGVCAGLQSCADGRVLPETAVSSPRRVCEWRCRSLPGRRVDRRGLDAIWLRMHGSSGCVRAGGPRPDVSFRAYRWRRHRFVFGARVVPGLVWLGWLTTGVADRLRTHRCGRACRSGVVQEHEFTVSSRAVTARRGVDEHPGYIGEGGRFPRCNWLGIGIGRNGRNPVNKFNAHRSSLSAALAGAVALLLAGCGGVDPVPGSPPSRSVPSQVPSAPNSSGQEQRQAVETAYTAFWFSTFHASDKPEDTWHDMLAAVAVDPQLTATLNAMQYQKQADIKVYGDVAARIVSVQITGSSAKVIDCQDGSQAGQADAKTGGHKTVGVPRNPVNADLKRDGADGQWRVAQVRFPGGTC</sequence>
<dbReference type="Proteomes" id="UP000198582">
    <property type="component" value="Unassembled WGS sequence"/>
</dbReference>
<dbReference type="AlphaFoldDB" id="A0A1H8YP80"/>
<reference evidence="2 3" key="1">
    <citation type="submission" date="2016-10" db="EMBL/GenBank/DDBJ databases">
        <authorList>
            <person name="de Groot N.N."/>
        </authorList>
    </citation>
    <scope>NUCLEOTIDE SEQUENCE [LARGE SCALE GENOMIC DNA]</scope>
    <source>
        <strain evidence="2 3">DSM 44993</strain>
    </source>
</reference>
<feature type="compositionally biased region" description="Low complexity" evidence="1">
    <location>
        <begin position="245"/>
        <end position="261"/>
    </location>
</feature>
<evidence type="ECO:0000313" key="3">
    <source>
        <dbReference type="Proteomes" id="UP000198582"/>
    </source>
</evidence>
<protein>
    <submittedName>
        <fullName evidence="2">Uncharacterized protein</fullName>
    </submittedName>
</protein>
<organism evidence="2 3">
    <name type="scientific">Amycolatopsis saalfeldensis</name>
    <dbReference type="NCBI Taxonomy" id="394193"/>
    <lineage>
        <taxon>Bacteria</taxon>
        <taxon>Bacillati</taxon>
        <taxon>Actinomycetota</taxon>
        <taxon>Actinomycetes</taxon>
        <taxon>Pseudonocardiales</taxon>
        <taxon>Pseudonocardiaceae</taxon>
        <taxon>Amycolatopsis</taxon>
    </lineage>
</organism>
<evidence type="ECO:0000313" key="2">
    <source>
        <dbReference type="EMBL" id="SEP53791.1"/>
    </source>
</evidence>
<dbReference type="EMBL" id="FOEF01000031">
    <property type="protein sequence ID" value="SEP53791.1"/>
    <property type="molecule type" value="Genomic_DNA"/>
</dbReference>
<name>A0A1H8YP80_9PSEU</name>
<accession>A0A1H8YP80</accession>
<feature type="region of interest" description="Disordered" evidence="1">
    <location>
        <begin position="245"/>
        <end position="269"/>
    </location>
</feature>
<evidence type="ECO:0000256" key="1">
    <source>
        <dbReference type="SAM" id="MobiDB-lite"/>
    </source>
</evidence>
<gene>
    <name evidence="2" type="ORF">SAMN04489732_13130</name>
</gene>